<evidence type="ECO:0008006" key="5">
    <source>
        <dbReference type="Google" id="ProtNLM"/>
    </source>
</evidence>
<feature type="chain" id="PRO_5021720279" description="RcnB family protein" evidence="2">
    <location>
        <begin position="27"/>
        <end position="198"/>
    </location>
</feature>
<feature type="region of interest" description="Disordered" evidence="1">
    <location>
        <begin position="28"/>
        <end position="99"/>
    </location>
</feature>
<keyword evidence="4" id="KW-1185">Reference proteome</keyword>
<feature type="signal peptide" evidence="2">
    <location>
        <begin position="1"/>
        <end position="26"/>
    </location>
</feature>
<dbReference type="Proteomes" id="UP000318199">
    <property type="component" value="Unassembled WGS sequence"/>
</dbReference>
<dbReference type="AlphaFoldDB" id="A0A562ZLY0"/>
<gene>
    <name evidence="3" type="ORF">FN976_19205</name>
</gene>
<evidence type="ECO:0000256" key="1">
    <source>
        <dbReference type="SAM" id="MobiDB-lite"/>
    </source>
</evidence>
<dbReference type="RefSeq" id="WP_145894675.1">
    <property type="nucleotide sequence ID" value="NZ_VOBQ01000015.1"/>
</dbReference>
<accession>A0A562ZLY0</accession>
<dbReference type="OrthoDB" id="5432438at2"/>
<dbReference type="Gene3D" id="3.10.450.160">
    <property type="entry name" value="inner membrane protein cigr"/>
    <property type="match status" value="1"/>
</dbReference>
<sequence>MQIRLSSHRLLAVLIAAAFCAGPALADKDDKGGKHHDKAEKHAQKHEDKAERKAGKHAEKAAKQQHKEAMKDRRDDDRDGRPGHRVARRDLPPGGYFNDRHRESVRTYYVQHYGHGKSCPPGLAKKNNGCQPPGHAKRWNVGQPLPRDVVYYTVPQPVLVRLPPQPQGYRYVHVGGDVLLIAIGTLMVIDGMDGLLRM</sequence>
<evidence type="ECO:0000256" key="2">
    <source>
        <dbReference type="SAM" id="SignalP"/>
    </source>
</evidence>
<dbReference type="EMBL" id="VOBQ01000015">
    <property type="protein sequence ID" value="TWO69417.1"/>
    <property type="molecule type" value="Genomic_DNA"/>
</dbReference>
<evidence type="ECO:0000313" key="3">
    <source>
        <dbReference type="EMBL" id="TWO69417.1"/>
    </source>
</evidence>
<reference evidence="3 4" key="1">
    <citation type="submission" date="2019-07" db="EMBL/GenBank/DDBJ databases">
        <title>Caenimonas sedimenti sp. nov., isolated from activated sludge.</title>
        <authorList>
            <person name="Xu J."/>
        </authorList>
    </citation>
    <scope>NUCLEOTIDE SEQUENCE [LARGE SCALE GENOMIC DNA]</scope>
    <source>
        <strain evidence="3 4">HX-9-20</strain>
    </source>
</reference>
<evidence type="ECO:0000313" key="4">
    <source>
        <dbReference type="Proteomes" id="UP000318199"/>
    </source>
</evidence>
<feature type="compositionally biased region" description="Basic and acidic residues" evidence="1">
    <location>
        <begin position="28"/>
        <end position="82"/>
    </location>
</feature>
<name>A0A562ZLY0_9BURK</name>
<protein>
    <recommendedName>
        <fullName evidence="5">RcnB family protein</fullName>
    </recommendedName>
</protein>
<organism evidence="3 4">
    <name type="scientific">Caenimonas sedimenti</name>
    <dbReference type="NCBI Taxonomy" id="2596921"/>
    <lineage>
        <taxon>Bacteria</taxon>
        <taxon>Pseudomonadati</taxon>
        <taxon>Pseudomonadota</taxon>
        <taxon>Betaproteobacteria</taxon>
        <taxon>Burkholderiales</taxon>
        <taxon>Comamonadaceae</taxon>
        <taxon>Caenimonas</taxon>
    </lineage>
</organism>
<comment type="caution">
    <text evidence="3">The sequence shown here is derived from an EMBL/GenBank/DDBJ whole genome shotgun (WGS) entry which is preliminary data.</text>
</comment>
<keyword evidence="2" id="KW-0732">Signal</keyword>
<proteinExistence type="predicted"/>